<proteinExistence type="predicted"/>
<gene>
    <name evidence="1" type="primary">BBa0076N07.7</name>
</gene>
<protein>
    <submittedName>
        <fullName evidence="1">Uncharacterized protein</fullName>
    </submittedName>
</protein>
<dbReference type="EMBL" id="AP018870">
    <property type="protein sequence ID" value="BBF89721.1"/>
    <property type="molecule type" value="Genomic_DNA"/>
</dbReference>
<name>A0A679BBT2_ORYNI</name>
<accession>A0A679BBT2</accession>
<organism evidence="1">
    <name type="scientific">Oryza nivara</name>
    <name type="common">Indian wild rice</name>
    <name type="synonym">Oryza sativa f. spontanea</name>
    <dbReference type="NCBI Taxonomy" id="4536"/>
    <lineage>
        <taxon>Eukaryota</taxon>
        <taxon>Viridiplantae</taxon>
        <taxon>Streptophyta</taxon>
        <taxon>Embryophyta</taxon>
        <taxon>Tracheophyta</taxon>
        <taxon>Spermatophyta</taxon>
        <taxon>Magnoliopsida</taxon>
        <taxon>Liliopsida</taxon>
        <taxon>Poales</taxon>
        <taxon>Poaceae</taxon>
        <taxon>BOP clade</taxon>
        <taxon>Oryzoideae</taxon>
        <taxon>Oryzeae</taxon>
        <taxon>Oryzinae</taxon>
        <taxon>Oryza</taxon>
    </lineage>
</organism>
<evidence type="ECO:0000313" key="1">
    <source>
        <dbReference type="EMBL" id="BBF89721.1"/>
    </source>
</evidence>
<reference evidence="1" key="1">
    <citation type="submission" date="2018-08" db="EMBL/GenBank/DDBJ databases">
        <title>Oryza nivara genomic DNA, chromosome 11, BAC clone:BBa0076N07.</title>
        <authorList>
            <person name="Wu J."/>
            <person name="Kanamori H."/>
        </authorList>
    </citation>
    <scope>NUCLEOTIDE SEQUENCE</scope>
    <source>
        <strain evidence="1">W0106</strain>
    </source>
</reference>
<dbReference type="AlphaFoldDB" id="A0A679BBT2"/>
<sequence>MKNWADRAGYWFGRTLAEPNQPTIWHVFLPMDLQLSEIPTLSRLLAWLDISSSMWRARVIAWEEEEEEEMGRAGLLG</sequence>